<organism evidence="1 2">
    <name type="scientific">Amedibacillus dolichus</name>
    <dbReference type="NCBI Taxonomy" id="31971"/>
    <lineage>
        <taxon>Bacteria</taxon>
        <taxon>Bacillati</taxon>
        <taxon>Bacillota</taxon>
        <taxon>Erysipelotrichia</taxon>
        <taxon>Erysipelotrichales</taxon>
        <taxon>Erysipelotrichaceae</taxon>
        <taxon>Amedibacillus</taxon>
    </lineage>
</organism>
<dbReference type="InterPro" id="IPR023214">
    <property type="entry name" value="HAD_sf"/>
</dbReference>
<comment type="caution">
    <text evidence="1">The sequence shown here is derived from an EMBL/GenBank/DDBJ whole genome shotgun (WGS) entry which is preliminary data.</text>
</comment>
<reference evidence="1" key="1">
    <citation type="submission" date="2023-06" db="EMBL/GenBank/DDBJ databases">
        <title>Identification and characterization of horizontal gene transfer across gut microbiota members of farm animals based on homology search.</title>
        <authorList>
            <person name="Schwarzerova J."/>
            <person name="Nykrynova M."/>
            <person name="Jureckova K."/>
            <person name="Cejkova D."/>
            <person name="Rychlik I."/>
        </authorList>
    </citation>
    <scope>NUCLEOTIDE SEQUENCE</scope>
    <source>
        <strain evidence="1">ET39</strain>
    </source>
</reference>
<dbReference type="EMBL" id="JAUDCG010000014">
    <property type="protein sequence ID" value="MDM8156866.1"/>
    <property type="molecule type" value="Genomic_DNA"/>
</dbReference>
<dbReference type="RefSeq" id="WP_289607332.1">
    <property type="nucleotide sequence ID" value="NZ_JAUDCG010000014.1"/>
</dbReference>
<reference evidence="1" key="2">
    <citation type="submission" date="2023-06" db="EMBL/GenBank/DDBJ databases">
        <authorList>
            <person name="Zeman M."/>
            <person name="Kubasova T."/>
            <person name="Jahodarova E."/>
            <person name="Nykrynova M."/>
            <person name="Rychlik I."/>
        </authorList>
    </citation>
    <scope>NUCLEOTIDE SEQUENCE</scope>
    <source>
        <strain evidence="1">ET39</strain>
    </source>
</reference>
<dbReference type="Gene3D" id="1.10.150.240">
    <property type="entry name" value="Putative phosphatase, domain 2"/>
    <property type="match status" value="1"/>
</dbReference>
<dbReference type="Proteomes" id="UP001529340">
    <property type="component" value="Unassembled WGS sequence"/>
</dbReference>
<sequence>MKPQAVIFDMDGTLFDSERLGHQIWRQLGVEFQLPVSDAFLRDLSGRDWNSAKEVFDHYFPAGWPLSAVKERQRELFAQFYAMSGAEVKPGFYAILDHLKERQIPMAIATSSFPQCVKANLRHAHAEHYFQSIITGYDPDVKAGKPAPDIYLCAARRLQADITRCIVVEDSPSGVRAAAAANAMPLLIPDTAPVDDATRRKARWILERLDQMIPLLESEETDHAV</sequence>
<dbReference type="InterPro" id="IPR036412">
    <property type="entry name" value="HAD-like_sf"/>
</dbReference>
<proteinExistence type="predicted"/>
<name>A0ABT7UB49_9FIRM</name>
<dbReference type="InterPro" id="IPR023198">
    <property type="entry name" value="PGP-like_dom2"/>
</dbReference>
<evidence type="ECO:0000313" key="2">
    <source>
        <dbReference type="Proteomes" id="UP001529340"/>
    </source>
</evidence>
<dbReference type="Gene3D" id="3.40.50.1000">
    <property type="entry name" value="HAD superfamily/HAD-like"/>
    <property type="match status" value="1"/>
</dbReference>
<dbReference type="SFLD" id="SFLDG01135">
    <property type="entry name" value="C1.5.6:_HAD__Beta-PGM__Phospha"/>
    <property type="match status" value="1"/>
</dbReference>
<evidence type="ECO:0000313" key="1">
    <source>
        <dbReference type="EMBL" id="MDM8156866.1"/>
    </source>
</evidence>
<dbReference type="SUPFAM" id="SSF56784">
    <property type="entry name" value="HAD-like"/>
    <property type="match status" value="1"/>
</dbReference>
<protein>
    <submittedName>
        <fullName evidence="1">HAD family phosphatase</fullName>
    </submittedName>
</protein>
<dbReference type="Pfam" id="PF00702">
    <property type="entry name" value="Hydrolase"/>
    <property type="match status" value="1"/>
</dbReference>
<dbReference type="PANTHER" id="PTHR18901:SF38">
    <property type="entry name" value="PSEUDOURIDINE-5'-PHOSPHATASE"/>
    <property type="match status" value="1"/>
</dbReference>
<accession>A0ABT7UB49</accession>
<dbReference type="PANTHER" id="PTHR18901">
    <property type="entry name" value="2-DEOXYGLUCOSE-6-PHOSPHATE PHOSPHATASE 2"/>
    <property type="match status" value="1"/>
</dbReference>
<gene>
    <name evidence="1" type="ORF">QUV96_04350</name>
</gene>
<dbReference type="SFLD" id="SFLDS00003">
    <property type="entry name" value="Haloacid_Dehalogenase"/>
    <property type="match status" value="1"/>
</dbReference>
<dbReference type="InterPro" id="IPR006439">
    <property type="entry name" value="HAD-SF_hydro_IA"/>
</dbReference>
<keyword evidence="2" id="KW-1185">Reference proteome</keyword>
<dbReference type="SFLD" id="SFLDG01129">
    <property type="entry name" value="C1.5:_HAD__Beta-PGM__Phosphata"/>
    <property type="match status" value="1"/>
</dbReference>
<dbReference type="NCBIfam" id="TIGR01509">
    <property type="entry name" value="HAD-SF-IA-v3"/>
    <property type="match status" value="1"/>
</dbReference>